<reference evidence="2 3" key="1">
    <citation type="journal article" date="2021" name="BMC Genomics">
        <title>Datura genome reveals duplications of psychoactive alkaloid biosynthetic genes and high mutation rate following tissue culture.</title>
        <authorList>
            <person name="Rajewski A."/>
            <person name="Carter-House D."/>
            <person name="Stajich J."/>
            <person name="Litt A."/>
        </authorList>
    </citation>
    <scope>NUCLEOTIDE SEQUENCE [LARGE SCALE GENOMIC DNA]</scope>
    <source>
        <strain evidence="2">AR-01</strain>
    </source>
</reference>
<proteinExistence type="predicted"/>
<evidence type="ECO:0000313" key="3">
    <source>
        <dbReference type="Proteomes" id="UP000823775"/>
    </source>
</evidence>
<dbReference type="Proteomes" id="UP000823775">
    <property type="component" value="Unassembled WGS sequence"/>
</dbReference>
<comment type="caution">
    <text evidence="2">The sequence shown here is derived from an EMBL/GenBank/DDBJ whole genome shotgun (WGS) entry which is preliminary data.</text>
</comment>
<gene>
    <name evidence="2" type="ORF">HAX54_038642</name>
</gene>
<sequence length="76" mass="7765">KFVAVAVTEEEKKKEFDAAEITSVVVSLDTGNGRIRGKTKESIAAETTAAATPAETLATAETMKEEPPAPAGTGSG</sequence>
<feature type="compositionally biased region" description="Low complexity" evidence="1">
    <location>
        <begin position="44"/>
        <end position="61"/>
    </location>
</feature>
<accession>A0ABS8VK33</accession>
<dbReference type="EMBL" id="JACEIK010005281">
    <property type="protein sequence ID" value="MCE0481158.1"/>
    <property type="molecule type" value="Genomic_DNA"/>
</dbReference>
<feature type="non-terminal residue" evidence="2">
    <location>
        <position position="1"/>
    </location>
</feature>
<evidence type="ECO:0000313" key="2">
    <source>
        <dbReference type="EMBL" id="MCE0481158.1"/>
    </source>
</evidence>
<organism evidence="2 3">
    <name type="scientific">Datura stramonium</name>
    <name type="common">Jimsonweed</name>
    <name type="synonym">Common thornapple</name>
    <dbReference type="NCBI Taxonomy" id="4076"/>
    <lineage>
        <taxon>Eukaryota</taxon>
        <taxon>Viridiplantae</taxon>
        <taxon>Streptophyta</taxon>
        <taxon>Embryophyta</taxon>
        <taxon>Tracheophyta</taxon>
        <taxon>Spermatophyta</taxon>
        <taxon>Magnoliopsida</taxon>
        <taxon>eudicotyledons</taxon>
        <taxon>Gunneridae</taxon>
        <taxon>Pentapetalae</taxon>
        <taxon>asterids</taxon>
        <taxon>lamiids</taxon>
        <taxon>Solanales</taxon>
        <taxon>Solanaceae</taxon>
        <taxon>Solanoideae</taxon>
        <taxon>Datureae</taxon>
        <taxon>Datura</taxon>
    </lineage>
</organism>
<feature type="region of interest" description="Disordered" evidence="1">
    <location>
        <begin position="40"/>
        <end position="76"/>
    </location>
</feature>
<protein>
    <submittedName>
        <fullName evidence="2">Uncharacterized protein</fullName>
    </submittedName>
</protein>
<keyword evidence="3" id="KW-1185">Reference proteome</keyword>
<evidence type="ECO:0000256" key="1">
    <source>
        <dbReference type="SAM" id="MobiDB-lite"/>
    </source>
</evidence>
<name>A0ABS8VK33_DATST</name>